<gene>
    <name evidence="1" type="ORF">K3G42_017579</name>
</gene>
<organism evidence="1 2">
    <name type="scientific">Sphaerodactylus townsendi</name>
    <dbReference type="NCBI Taxonomy" id="933632"/>
    <lineage>
        <taxon>Eukaryota</taxon>
        <taxon>Metazoa</taxon>
        <taxon>Chordata</taxon>
        <taxon>Craniata</taxon>
        <taxon>Vertebrata</taxon>
        <taxon>Euteleostomi</taxon>
        <taxon>Lepidosauria</taxon>
        <taxon>Squamata</taxon>
        <taxon>Bifurcata</taxon>
        <taxon>Gekkota</taxon>
        <taxon>Sphaerodactylidae</taxon>
        <taxon>Sphaerodactylus</taxon>
    </lineage>
</organism>
<keyword evidence="2" id="KW-1185">Reference proteome</keyword>
<dbReference type="Proteomes" id="UP000827872">
    <property type="component" value="Linkage Group LG01"/>
</dbReference>
<evidence type="ECO:0000313" key="2">
    <source>
        <dbReference type="Proteomes" id="UP000827872"/>
    </source>
</evidence>
<sequence length="72" mass="8367">MYFKFAEWLSSLCNGTFAHSICGTKLEKILGVVYDVSHYNALLQESTFRMNHAFSPTEFLTKWKKLIFSPIE</sequence>
<comment type="caution">
    <text evidence="1">The sequence shown here is derived from an EMBL/GenBank/DDBJ whole genome shotgun (WGS) entry which is preliminary data.</text>
</comment>
<dbReference type="EMBL" id="CM037614">
    <property type="protein sequence ID" value="KAH8016428.1"/>
    <property type="molecule type" value="Genomic_DNA"/>
</dbReference>
<accession>A0ACB8G9R7</accession>
<protein>
    <submittedName>
        <fullName evidence="1">Uncharacterized protein</fullName>
    </submittedName>
</protein>
<reference evidence="1" key="1">
    <citation type="submission" date="2021-08" db="EMBL/GenBank/DDBJ databases">
        <title>The first chromosome-level gecko genome reveals the dynamic sex chromosomes of Neotropical dwarf geckos (Sphaerodactylidae: Sphaerodactylus).</title>
        <authorList>
            <person name="Pinto B.J."/>
            <person name="Keating S.E."/>
            <person name="Gamble T."/>
        </authorList>
    </citation>
    <scope>NUCLEOTIDE SEQUENCE</scope>
    <source>
        <strain evidence="1">TG3544</strain>
    </source>
</reference>
<name>A0ACB8G9R7_9SAUR</name>
<evidence type="ECO:0000313" key="1">
    <source>
        <dbReference type="EMBL" id="KAH8016428.1"/>
    </source>
</evidence>
<proteinExistence type="predicted"/>